<evidence type="ECO:0000313" key="1">
    <source>
        <dbReference type="EMBL" id="PPK68282.1"/>
    </source>
</evidence>
<dbReference type="Proteomes" id="UP000239203">
    <property type="component" value="Unassembled WGS sequence"/>
</dbReference>
<dbReference type="EMBL" id="PTIX01000005">
    <property type="protein sequence ID" value="PPK68282.1"/>
    <property type="molecule type" value="Genomic_DNA"/>
</dbReference>
<organism evidence="1 2">
    <name type="scientific">Actinokineospora auranticolor</name>
    <dbReference type="NCBI Taxonomy" id="155976"/>
    <lineage>
        <taxon>Bacteria</taxon>
        <taxon>Bacillati</taxon>
        <taxon>Actinomycetota</taxon>
        <taxon>Actinomycetes</taxon>
        <taxon>Pseudonocardiales</taxon>
        <taxon>Pseudonocardiaceae</taxon>
        <taxon>Actinokineospora</taxon>
    </lineage>
</organism>
<dbReference type="AlphaFoldDB" id="A0A2S6GSQ6"/>
<accession>A0A2S6GSQ6</accession>
<evidence type="ECO:0000313" key="2">
    <source>
        <dbReference type="Proteomes" id="UP000239203"/>
    </source>
</evidence>
<sequence>MISETAGPVAHAREWLPGERLRWAGEIGLAGYDAKARREEDGPTKEASLILHGKKKRCAAWRYFEPLIAVEALTLWVLTDTGLHAARYDFGHTSVGDIAQSVKELFVPSARVRPKTTLARLTPLFVIGRAEIRDFGIAETPAGMRKTKPSLRMTLTDGSGLDFRFGLTGDARVYQRLLDLTHDR</sequence>
<keyword evidence="2" id="KW-1185">Reference proteome</keyword>
<comment type="caution">
    <text evidence="1">The sequence shown here is derived from an EMBL/GenBank/DDBJ whole genome shotgun (WGS) entry which is preliminary data.</text>
</comment>
<name>A0A2S6GSQ6_9PSEU</name>
<proteinExistence type="predicted"/>
<reference evidence="1 2" key="1">
    <citation type="submission" date="2018-02" db="EMBL/GenBank/DDBJ databases">
        <title>Genomic Encyclopedia of Archaeal and Bacterial Type Strains, Phase II (KMG-II): from individual species to whole genera.</title>
        <authorList>
            <person name="Goeker M."/>
        </authorList>
    </citation>
    <scope>NUCLEOTIDE SEQUENCE [LARGE SCALE GENOMIC DNA]</scope>
    <source>
        <strain evidence="1 2">YU 961-1</strain>
    </source>
</reference>
<protein>
    <submittedName>
        <fullName evidence="1">Uncharacterized protein</fullName>
    </submittedName>
</protein>
<dbReference type="OrthoDB" id="3668204at2"/>
<gene>
    <name evidence="1" type="ORF">CLV40_1055</name>
</gene>
<dbReference type="RefSeq" id="WP_104478787.1">
    <property type="nucleotide sequence ID" value="NZ_CP154825.1"/>
</dbReference>